<dbReference type="EMBL" id="MEHA01000035">
    <property type="protein sequence ID" value="ODR43235.1"/>
    <property type="molecule type" value="Genomic_DNA"/>
</dbReference>
<sequence>MRRTEEEIIQKVERYKIIAILRKVPMAAFQNTVEALYRGGIRLMEITFDPSGIMSERETLEQIHLLSEKYQEIVPGAGTVLTAHQVEEARKAGADYIISPNTDVKVIAAAKKYRMLAMPGALTPTEIQNAFLYGADYVKLFPAGQFGTDYIKDITAPLSHIRILAVGGVNADNLSGFLEAGCHGVGVASSLVSRRFILERRFDELQNLAESYVSCITERRRKNG</sequence>
<dbReference type="GO" id="GO:0016829">
    <property type="term" value="F:lyase activity"/>
    <property type="evidence" value="ECO:0007669"/>
    <property type="project" value="UniProtKB-KW"/>
</dbReference>
<reference evidence="8 11" key="2">
    <citation type="submission" date="2016-08" db="EMBL/GenBank/DDBJ databases">
        <title>Characterization of Isolates of Eisenbergiella tayi Derived from Blood Cultures, Using Whole Genome Sequencing.</title>
        <authorList>
            <person name="Bernier A.-M."/>
            <person name="Burdz T."/>
            <person name="Wiebe D."/>
            <person name="Bernard K."/>
        </authorList>
    </citation>
    <scope>NUCLEOTIDE SEQUENCE [LARGE SCALE GENOMIC DNA]</scope>
    <source>
        <strain evidence="8 11">NML120146</strain>
    </source>
</reference>
<dbReference type="Pfam" id="PF01081">
    <property type="entry name" value="Aldolase"/>
    <property type="match status" value="1"/>
</dbReference>
<evidence type="ECO:0000256" key="5">
    <source>
        <dbReference type="ARBA" id="ARBA00023277"/>
    </source>
</evidence>
<dbReference type="Proteomes" id="UP000094067">
    <property type="component" value="Unassembled WGS sequence"/>
</dbReference>
<evidence type="ECO:0000313" key="11">
    <source>
        <dbReference type="Proteomes" id="UP000094869"/>
    </source>
</evidence>
<proteinExistence type="inferred from homology"/>
<comment type="subunit">
    <text evidence="3">Homotrimer.</text>
</comment>
<evidence type="ECO:0000256" key="3">
    <source>
        <dbReference type="ARBA" id="ARBA00011233"/>
    </source>
</evidence>
<dbReference type="PANTHER" id="PTHR30246">
    <property type="entry name" value="2-KETO-3-DEOXY-6-PHOSPHOGLUCONATE ALDOLASE"/>
    <property type="match status" value="1"/>
</dbReference>
<dbReference type="Proteomes" id="UP000094869">
    <property type="component" value="Unassembled WGS sequence"/>
</dbReference>
<dbReference type="AlphaFoldDB" id="A0A1E3AJ68"/>
<evidence type="ECO:0000256" key="4">
    <source>
        <dbReference type="ARBA" id="ARBA00023239"/>
    </source>
</evidence>
<comment type="caution">
    <text evidence="6">The sequence shown here is derived from an EMBL/GenBank/DDBJ whole genome shotgun (WGS) entry which is preliminary data.</text>
</comment>
<keyword evidence="5" id="KW-0119">Carbohydrate metabolism</keyword>
<dbReference type="Proteomes" id="UP000094271">
    <property type="component" value="Unassembled WGS sequence"/>
</dbReference>
<dbReference type="NCBIfam" id="TIGR01182">
    <property type="entry name" value="eda"/>
    <property type="match status" value="1"/>
</dbReference>
<evidence type="ECO:0000313" key="9">
    <source>
        <dbReference type="Proteomes" id="UP000094067"/>
    </source>
</evidence>
<accession>A0A1E3AJ68</accession>
<evidence type="ECO:0000313" key="7">
    <source>
        <dbReference type="EMBL" id="ODR43235.1"/>
    </source>
</evidence>
<dbReference type="EMBL" id="MEHD01000034">
    <property type="protein sequence ID" value="ODR50761.1"/>
    <property type="molecule type" value="Genomic_DNA"/>
</dbReference>
<dbReference type="PROSITE" id="PS00160">
    <property type="entry name" value="ALDOLASE_KDPG_KHG_2"/>
    <property type="match status" value="1"/>
</dbReference>
<dbReference type="CDD" id="cd00452">
    <property type="entry name" value="KDPG_aldolase"/>
    <property type="match status" value="1"/>
</dbReference>
<dbReference type="EMBL" id="MCGH01000001">
    <property type="protein sequence ID" value="ODM08669.1"/>
    <property type="molecule type" value="Genomic_DNA"/>
</dbReference>
<evidence type="ECO:0000313" key="6">
    <source>
        <dbReference type="EMBL" id="ODM08669.1"/>
    </source>
</evidence>
<evidence type="ECO:0000313" key="10">
    <source>
        <dbReference type="Proteomes" id="UP000094271"/>
    </source>
</evidence>
<evidence type="ECO:0000256" key="2">
    <source>
        <dbReference type="ARBA" id="ARBA00006906"/>
    </source>
</evidence>
<keyword evidence="4" id="KW-0456">Lyase</keyword>
<dbReference type="Gene3D" id="3.20.20.70">
    <property type="entry name" value="Aldolase class I"/>
    <property type="match status" value="1"/>
</dbReference>
<evidence type="ECO:0000313" key="8">
    <source>
        <dbReference type="EMBL" id="ODR50761.1"/>
    </source>
</evidence>
<name>A0A1E3AJ68_9FIRM</name>
<dbReference type="InterPro" id="IPR000887">
    <property type="entry name" value="Aldlse_KDPG_KHG"/>
</dbReference>
<dbReference type="OrthoDB" id="9802667at2"/>
<evidence type="ECO:0000256" key="1">
    <source>
        <dbReference type="ARBA" id="ARBA00004761"/>
    </source>
</evidence>
<organism evidence="6 9">
    <name type="scientific">Eisenbergiella tayi</name>
    <dbReference type="NCBI Taxonomy" id="1432052"/>
    <lineage>
        <taxon>Bacteria</taxon>
        <taxon>Bacillati</taxon>
        <taxon>Bacillota</taxon>
        <taxon>Clostridia</taxon>
        <taxon>Lachnospirales</taxon>
        <taxon>Lachnospiraceae</taxon>
        <taxon>Eisenbergiella</taxon>
    </lineage>
</organism>
<protein>
    <submittedName>
        <fullName evidence="6">KHG/KDPG aldolase</fullName>
    </submittedName>
</protein>
<dbReference type="InterPro" id="IPR013785">
    <property type="entry name" value="Aldolase_TIM"/>
</dbReference>
<keyword evidence="11" id="KW-1185">Reference proteome</keyword>
<dbReference type="InterPro" id="IPR031338">
    <property type="entry name" value="KDPG/KHG_AS_2"/>
</dbReference>
<reference evidence="7 10" key="3">
    <citation type="submission" date="2016-08" db="EMBL/GenBank/DDBJ databases">
        <authorList>
            <person name="Seilhamer J.J."/>
        </authorList>
    </citation>
    <scope>NUCLEOTIDE SEQUENCE [LARGE SCALE GENOMIC DNA]</scope>
    <source>
        <strain evidence="7 10">NML150140-1</strain>
    </source>
</reference>
<dbReference type="SUPFAM" id="SSF51569">
    <property type="entry name" value="Aldolase"/>
    <property type="match status" value="1"/>
</dbReference>
<dbReference type="PANTHER" id="PTHR30246:SF1">
    <property type="entry name" value="2-DEHYDRO-3-DEOXY-6-PHOSPHOGALACTONATE ALDOLASE-RELATED"/>
    <property type="match status" value="1"/>
</dbReference>
<reference evidence="6 9" key="1">
    <citation type="submission" date="2016-07" db="EMBL/GenBank/DDBJ databases">
        <title>Characterization of isolates of Eisenbergiella tayi derived from blood cultures, using whole genome sequencing.</title>
        <authorList>
            <person name="Burdz T."/>
            <person name="Wiebe D."/>
            <person name="Huynh C."/>
            <person name="Bernard K."/>
        </authorList>
    </citation>
    <scope>NUCLEOTIDE SEQUENCE [LARGE SCALE GENOMIC DNA]</scope>
    <source>
        <strain evidence="6 9">NML 110608</strain>
    </source>
</reference>
<dbReference type="RefSeq" id="WP_044969978.1">
    <property type="nucleotide sequence ID" value="NZ_DBFYTW010000307.1"/>
</dbReference>
<comment type="similarity">
    <text evidence="2">Belongs to the KHG/KDPG aldolase family.</text>
</comment>
<comment type="pathway">
    <text evidence="1">Carbohydrate acid metabolism.</text>
</comment>
<gene>
    <name evidence="6" type="primary">kdgA</name>
    <name evidence="7" type="ORF">BEI59_30545</name>
    <name evidence="6" type="ORF">BEI61_00298</name>
    <name evidence="8" type="ORF">BEI63_21325</name>
</gene>